<accession>A0ABU8WV72</accession>
<comment type="similarity">
    <text evidence="1">Belongs to the UPF0065 (bug) family.</text>
</comment>
<sequence>MMNRRSFHLRLAAAGAAAACGSWRVANAQDPWPSRPIKLVLSQPAGSGPDAIARMLSDGLAQSIGQPFVIDNKPGGQNVIGAQAVKQSPPDGYTFYFATTAALVTNSYLFKTLPYDPLKDFAPVAFVANSPFALLVGAESPIKTVQDLVARSKADPGKLSLANEGPRTFGGMIARLFNARAKAGANLVAYSSIATGVQDLIGGQVDALVADVASTGQLVKQGRMRMLAVTSPKRIAGWDNVPALAETLPGFDMVGWLAVVAPAGTPAPIVARMNAGINGMLEKPALAEKMLAVGPIAAPPQTPQQFDAFLRAEHQRLGQIAVEIGLLPE</sequence>
<protein>
    <submittedName>
        <fullName evidence="3">Tripartite tricarboxylate transporter substrate binding protein</fullName>
    </submittedName>
</protein>
<dbReference type="RefSeq" id="WP_340347083.1">
    <property type="nucleotide sequence ID" value="NZ_JBBKZT010000023.1"/>
</dbReference>
<dbReference type="CDD" id="cd07012">
    <property type="entry name" value="PBP2_Bug_TTT"/>
    <property type="match status" value="1"/>
</dbReference>
<dbReference type="InterPro" id="IPR006311">
    <property type="entry name" value="TAT_signal"/>
</dbReference>
<name>A0ABU8WV72_9BURK</name>
<organism evidence="3 4">
    <name type="scientific">Variovorax rhizosphaerae</name>
    <dbReference type="NCBI Taxonomy" id="1836200"/>
    <lineage>
        <taxon>Bacteria</taxon>
        <taxon>Pseudomonadati</taxon>
        <taxon>Pseudomonadota</taxon>
        <taxon>Betaproteobacteria</taxon>
        <taxon>Burkholderiales</taxon>
        <taxon>Comamonadaceae</taxon>
        <taxon>Variovorax</taxon>
    </lineage>
</organism>
<evidence type="ECO:0000256" key="2">
    <source>
        <dbReference type="SAM" id="SignalP"/>
    </source>
</evidence>
<gene>
    <name evidence="3" type="ORF">WKW82_32725</name>
</gene>
<dbReference type="InterPro" id="IPR005064">
    <property type="entry name" value="BUG"/>
</dbReference>
<dbReference type="Gene3D" id="3.40.190.10">
    <property type="entry name" value="Periplasmic binding protein-like II"/>
    <property type="match status" value="1"/>
</dbReference>
<keyword evidence="2" id="KW-0732">Signal</keyword>
<dbReference type="NCBIfam" id="TIGR01409">
    <property type="entry name" value="TAT_signal_seq"/>
    <property type="match status" value="1"/>
</dbReference>
<dbReference type="SUPFAM" id="SSF53850">
    <property type="entry name" value="Periplasmic binding protein-like II"/>
    <property type="match status" value="1"/>
</dbReference>
<evidence type="ECO:0000313" key="3">
    <source>
        <dbReference type="EMBL" id="MEJ8851442.1"/>
    </source>
</evidence>
<feature type="signal peptide" evidence="2">
    <location>
        <begin position="1"/>
        <end position="28"/>
    </location>
</feature>
<feature type="chain" id="PRO_5047496410" evidence="2">
    <location>
        <begin position="29"/>
        <end position="329"/>
    </location>
</feature>
<dbReference type="Pfam" id="PF03401">
    <property type="entry name" value="TctC"/>
    <property type="match status" value="1"/>
</dbReference>
<evidence type="ECO:0000256" key="1">
    <source>
        <dbReference type="ARBA" id="ARBA00006987"/>
    </source>
</evidence>
<dbReference type="PANTHER" id="PTHR42928:SF5">
    <property type="entry name" value="BLR1237 PROTEIN"/>
    <property type="match status" value="1"/>
</dbReference>
<proteinExistence type="inferred from homology"/>
<dbReference type="InterPro" id="IPR042100">
    <property type="entry name" value="Bug_dom1"/>
</dbReference>
<dbReference type="PANTHER" id="PTHR42928">
    <property type="entry name" value="TRICARBOXYLATE-BINDING PROTEIN"/>
    <property type="match status" value="1"/>
</dbReference>
<keyword evidence="4" id="KW-1185">Reference proteome</keyword>
<comment type="caution">
    <text evidence="3">The sequence shown here is derived from an EMBL/GenBank/DDBJ whole genome shotgun (WGS) entry which is preliminary data.</text>
</comment>
<dbReference type="InterPro" id="IPR019546">
    <property type="entry name" value="TAT_signal_bac_arc"/>
</dbReference>
<dbReference type="Gene3D" id="3.40.190.150">
    <property type="entry name" value="Bordetella uptake gene, domain 1"/>
    <property type="match status" value="1"/>
</dbReference>
<dbReference type="PIRSF" id="PIRSF017082">
    <property type="entry name" value="YflP"/>
    <property type="match status" value="1"/>
</dbReference>
<dbReference type="Proteomes" id="UP001385892">
    <property type="component" value="Unassembled WGS sequence"/>
</dbReference>
<evidence type="ECO:0000313" key="4">
    <source>
        <dbReference type="Proteomes" id="UP001385892"/>
    </source>
</evidence>
<reference evidence="3 4" key="1">
    <citation type="submission" date="2024-03" db="EMBL/GenBank/DDBJ databases">
        <title>Novel species of the genus Variovorax.</title>
        <authorList>
            <person name="Liu Q."/>
            <person name="Xin Y.-H."/>
        </authorList>
    </citation>
    <scope>NUCLEOTIDE SEQUENCE [LARGE SCALE GENOMIC DNA]</scope>
    <source>
        <strain evidence="3 4">KACC 18900</strain>
    </source>
</reference>
<dbReference type="PROSITE" id="PS51318">
    <property type="entry name" value="TAT"/>
    <property type="match status" value="1"/>
</dbReference>
<dbReference type="EMBL" id="JBBKZT010000023">
    <property type="protein sequence ID" value="MEJ8851442.1"/>
    <property type="molecule type" value="Genomic_DNA"/>
</dbReference>